<gene>
    <name evidence="1" type="ORF">LCGC14_0837130</name>
</gene>
<proteinExistence type="predicted"/>
<reference evidence="1" key="1">
    <citation type="journal article" date="2015" name="Nature">
        <title>Complex archaea that bridge the gap between prokaryotes and eukaryotes.</title>
        <authorList>
            <person name="Spang A."/>
            <person name="Saw J.H."/>
            <person name="Jorgensen S.L."/>
            <person name="Zaremba-Niedzwiedzka K."/>
            <person name="Martijn J."/>
            <person name="Lind A.E."/>
            <person name="van Eijk R."/>
            <person name="Schleper C."/>
            <person name="Guy L."/>
            <person name="Ettema T.J."/>
        </authorList>
    </citation>
    <scope>NUCLEOTIDE SEQUENCE</scope>
</reference>
<dbReference type="EMBL" id="LAZR01002432">
    <property type="protein sequence ID" value="KKN30126.1"/>
    <property type="molecule type" value="Genomic_DNA"/>
</dbReference>
<accession>A0A0F9RYX7</accession>
<sequence>MIIVLKPQNCLFYQRKKKFEVGNNPLIKSQQNVREKKIFMVERESYMKIAQEAVDKGFITFSPSVRLIYQRNVEKFLEFYTKNYDNEFAKNFEIITSLQVLQTKEELFRKIHSITNRLKNEYDDGIFILYRIINKSKQFVRIGYTSDIIQRLEFIFRIHSAKS</sequence>
<comment type="caution">
    <text evidence="1">The sequence shown here is derived from an EMBL/GenBank/DDBJ whole genome shotgun (WGS) entry which is preliminary data.</text>
</comment>
<evidence type="ECO:0000313" key="1">
    <source>
        <dbReference type="EMBL" id="KKN30126.1"/>
    </source>
</evidence>
<dbReference type="AlphaFoldDB" id="A0A0F9RYX7"/>
<protein>
    <submittedName>
        <fullName evidence="1">Uncharacterized protein</fullName>
    </submittedName>
</protein>
<organism evidence="1">
    <name type="scientific">marine sediment metagenome</name>
    <dbReference type="NCBI Taxonomy" id="412755"/>
    <lineage>
        <taxon>unclassified sequences</taxon>
        <taxon>metagenomes</taxon>
        <taxon>ecological metagenomes</taxon>
    </lineage>
</organism>
<name>A0A0F9RYX7_9ZZZZ</name>